<dbReference type="RefSeq" id="WP_250432287.1">
    <property type="nucleotide sequence ID" value="NZ_JALPRR010000006.1"/>
</dbReference>
<name>A0ABW5CXL0_9BACT</name>
<sequence>MPDITITPCTAADLHTLQDIAINSYGDHYLYLWYDGGMWYIDKSFSDSALKKELADPNAAFFLIYDAQELVGFLKLNIDKALEGYTEAESLELERIYLLKKASGKGIGRAVVDFTVAFARERNKRVIWLKAMDSSQSVNFYEQNGFVKCGTYQLDFEAMKEEYRGMYVLKRELGVAYTLS</sequence>
<dbReference type="SUPFAM" id="SSF55729">
    <property type="entry name" value="Acyl-CoA N-acyltransferases (Nat)"/>
    <property type="match status" value="1"/>
</dbReference>
<reference evidence="5" key="1">
    <citation type="journal article" date="2019" name="Int. J. Syst. Evol. Microbiol.">
        <title>The Global Catalogue of Microorganisms (GCM) 10K type strain sequencing project: providing services to taxonomists for standard genome sequencing and annotation.</title>
        <authorList>
            <consortium name="The Broad Institute Genomics Platform"/>
            <consortium name="The Broad Institute Genome Sequencing Center for Infectious Disease"/>
            <person name="Wu L."/>
            <person name="Ma J."/>
        </authorList>
    </citation>
    <scope>NUCLEOTIDE SEQUENCE [LARGE SCALE GENOMIC DNA]</scope>
    <source>
        <strain evidence="5">CGMCC 4.1782</strain>
    </source>
</reference>
<dbReference type="InterPro" id="IPR000182">
    <property type="entry name" value="GNAT_dom"/>
</dbReference>
<gene>
    <name evidence="4" type="ORF">ACFSKP_12500</name>
</gene>
<dbReference type="EC" id="2.3.-.-" evidence="4"/>
<proteinExistence type="predicted"/>
<dbReference type="InterPro" id="IPR016181">
    <property type="entry name" value="Acyl_CoA_acyltransferase"/>
</dbReference>
<feature type="domain" description="N-acetyltransferase" evidence="3">
    <location>
        <begin position="4"/>
        <end position="174"/>
    </location>
</feature>
<dbReference type="Proteomes" id="UP001597374">
    <property type="component" value="Unassembled WGS sequence"/>
</dbReference>
<protein>
    <submittedName>
        <fullName evidence="4">GNAT family N-acetyltransferase</fullName>
        <ecNumber evidence="4">2.3.-.-</ecNumber>
    </submittedName>
</protein>
<dbReference type="PROSITE" id="PS51186">
    <property type="entry name" value="GNAT"/>
    <property type="match status" value="1"/>
</dbReference>
<dbReference type="EMBL" id="JBHUIM010000002">
    <property type="protein sequence ID" value="MFD2247082.1"/>
    <property type="molecule type" value="Genomic_DNA"/>
</dbReference>
<evidence type="ECO:0000256" key="2">
    <source>
        <dbReference type="ARBA" id="ARBA00023315"/>
    </source>
</evidence>
<evidence type="ECO:0000313" key="5">
    <source>
        <dbReference type="Proteomes" id="UP001597374"/>
    </source>
</evidence>
<keyword evidence="1 4" id="KW-0808">Transferase</keyword>
<evidence type="ECO:0000259" key="3">
    <source>
        <dbReference type="PROSITE" id="PS51186"/>
    </source>
</evidence>
<dbReference type="GO" id="GO:0016746">
    <property type="term" value="F:acyltransferase activity"/>
    <property type="evidence" value="ECO:0007669"/>
    <property type="project" value="UniProtKB-KW"/>
</dbReference>
<dbReference type="Gene3D" id="3.40.630.30">
    <property type="match status" value="1"/>
</dbReference>
<dbReference type="InterPro" id="IPR050832">
    <property type="entry name" value="Bact_Acetyltransf"/>
</dbReference>
<dbReference type="Pfam" id="PF00583">
    <property type="entry name" value="Acetyltransf_1"/>
    <property type="match status" value="1"/>
</dbReference>
<evidence type="ECO:0000313" key="4">
    <source>
        <dbReference type="EMBL" id="MFD2247082.1"/>
    </source>
</evidence>
<dbReference type="PANTHER" id="PTHR43877:SF2">
    <property type="entry name" value="AMINOALKYLPHOSPHONATE N-ACETYLTRANSFERASE-RELATED"/>
    <property type="match status" value="1"/>
</dbReference>
<keyword evidence="2 4" id="KW-0012">Acyltransferase</keyword>
<organism evidence="4 5">
    <name type="scientific">Pontibacter ruber</name>
    <dbReference type="NCBI Taxonomy" id="1343895"/>
    <lineage>
        <taxon>Bacteria</taxon>
        <taxon>Pseudomonadati</taxon>
        <taxon>Bacteroidota</taxon>
        <taxon>Cytophagia</taxon>
        <taxon>Cytophagales</taxon>
        <taxon>Hymenobacteraceae</taxon>
        <taxon>Pontibacter</taxon>
    </lineage>
</organism>
<dbReference type="CDD" id="cd04301">
    <property type="entry name" value="NAT_SF"/>
    <property type="match status" value="1"/>
</dbReference>
<dbReference type="PANTHER" id="PTHR43877">
    <property type="entry name" value="AMINOALKYLPHOSPHONATE N-ACETYLTRANSFERASE-RELATED-RELATED"/>
    <property type="match status" value="1"/>
</dbReference>
<keyword evidence="5" id="KW-1185">Reference proteome</keyword>
<accession>A0ABW5CXL0</accession>
<evidence type="ECO:0000256" key="1">
    <source>
        <dbReference type="ARBA" id="ARBA00022679"/>
    </source>
</evidence>
<comment type="caution">
    <text evidence="4">The sequence shown here is derived from an EMBL/GenBank/DDBJ whole genome shotgun (WGS) entry which is preliminary data.</text>
</comment>